<reference evidence="2 3" key="1">
    <citation type="submission" date="2023-02" db="EMBL/GenBank/DDBJ databases">
        <title>LHISI_Scaffold_Assembly.</title>
        <authorList>
            <person name="Stuart O.P."/>
            <person name="Cleave R."/>
            <person name="Magrath M.J.L."/>
            <person name="Mikheyev A.S."/>
        </authorList>
    </citation>
    <scope>NUCLEOTIDE SEQUENCE [LARGE SCALE GENOMIC DNA]</scope>
    <source>
        <strain evidence="2">Daus_M_001</strain>
        <tissue evidence="2">Leg muscle</tissue>
    </source>
</reference>
<dbReference type="Gene3D" id="3.60.10.10">
    <property type="entry name" value="Endonuclease/exonuclease/phosphatase"/>
    <property type="match status" value="1"/>
</dbReference>
<comment type="caution">
    <text evidence="2">The sequence shown here is derived from an EMBL/GenBank/DDBJ whole genome shotgun (WGS) entry which is preliminary data.</text>
</comment>
<dbReference type="EMBL" id="JARBHB010000004">
    <property type="protein sequence ID" value="KAJ8885833.1"/>
    <property type="molecule type" value="Genomic_DNA"/>
</dbReference>
<dbReference type="Proteomes" id="UP001159363">
    <property type="component" value="Chromosome X"/>
</dbReference>
<evidence type="ECO:0000313" key="3">
    <source>
        <dbReference type="Proteomes" id="UP001159363"/>
    </source>
</evidence>
<dbReference type="InterPro" id="IPR036691">
    <property type="entry name" value="Endo/exonu/phosph_ase_sf"/>
</dbReference>
<dbReference type="Pfam" id="PF03372">
    <property type="entry name" value="Exo_endo_phos"/>
    <property type="match status" value="1"/>
</dbReference>
<keyword evidence="3" id="KW-1185">Reference proteome</keyword>
<organism evidence="2 3">
    <name type="scientific">Dryococelus australis</name>
    <dbReference type="NCBI Taxonomy" id="614101"/>
    <lineage>
        <taxon>Eukaryota</taxon>
        <taxon>Metazoa</taxon>
        <taxon>Ecdysozoa</taxon>
        <taxon>Arthropoda</taxon>
        <taxon>Hexapoda</taxon>
        <taxon>Insecta</taxon>
        <taxon>Pterygota</taxon>
        <taxon>Neoptera</taxon>
        <taxon>Polyneoptera</taxon>
        <taxon>Phasmatodea</taxon>
        <taxon>Verophasmatodea</taxon>
        <taxon>Anareolatae</taxon>
        <taxon>Phasmatidae</taxon>
        <taxon>Eurycanthinae</taxon>
        <taxon>Dryococelus</taxon>
    </lineage>
</organism>
<accession>A0ABQ9HPH8</accession>
<dbReference type="SUPFAM" id="SSF56219">
    <property type="entry name" value="DNase I-like"/>
    <property type="match status" value="1"/>
</dbReference>
<evidence type="ECO:0000313" key="2">
    <source>
        <dbReference type="EMBL" id="KAJ8885833.1"/>
    </source>
</evidence>
<feature type="domain" description="Endonuclease/exonuclease/phosphatase" evidence="1">
    <location>
        <begin position="32"/>
        <end position="157"/>
    </location>
</feature>
<protein>
    <recommendedName>
        <fullName evidence="1">Endonuclease/exonuclease/phosphatase domain-containing protein</fullName>
    </recommendedName>
</protein>
<dbReference type="InterPro" id="IPR005135">
    <property type="entry name" value="Endo/exonuclease/phosphatase"/>
</dbReference>
<proteinExistence type="predicted"/>
<name>A0ABQ9HPH8_9NEOP</name>
<sequence>MDMLAHFRPYMELTRLEMCEGRRRPPTIDLVYWNVNGVCTQMYELEQLIKTYGLGILLINEIGLKPQHRLHIFSYESYRNDRILALKGGTAIIVKITLQHHRITLPSLDHIEIIAISVRTGGTNIVFIAAYKPPPNLITNEDPDKLTEHQSYLFLAAPTESTFYTNRYIVEPGIQNIILHDIPIDITPTVLTELDSDHLPVISELKLHRNNYTTSPRRGILVNDWREYKTILTEILPYPKPIKTTADIDAT</sequence>
<gene>
    <name evidence="2" type="ORF">PR048_012038</name>
</gene>
<evidence type="ECO:0000259" key="1">
    <source>
        <dbReference type="Pfam" id="PF03372"/>
    </source>
</evidence>